<dbReference type="SUPFAM" id="SSF81296">
    <property type="entry name" value="E set domains"/>
    <property type="match status" value="1"/>
</dbReference>
<feature type="compositionally biased region" description="Basic and acidic residues" evidence="1">
    <location>
        <begin position="31"/>
        <end position="43"/>
    </location>
</feature>
<feature type="compositionally biased region" description="Low complexity" evidence="1">
    <location>
        <begin position="452"/>
        <end position="463"/>
    </location>
</feature>
<dbReference type="OrthoDB" id="7881762at2759"/>
<dbReference type="InterPro" id="IPR008967">
    <property type="entry name" value="p53-like_TF_DNA-bd_sf"/>
</dbReference>
<dbReference type="InterPro" id="IPR000451">
    <property type="entry name" value="NFkB/Dor"/>
</dbReference>
<protein>
    <submittedName>
        <fullName evidence="3">Embryonic polarity protein dorsal</fullName>
    </submittedName>
</protein>
<dbReference type="InterPro" id="IPR030492">
    <property type="entry name" value="RHD_CS"/>
</dbReference>
<dbReference type="InterPro" id="IPR033926">
    <property type="entry name" value="IPT_NFkappaB"/>
</dbReference>
<accession>A0A0L0CPM8</accession>
<dbReference type="GO" id="GO:0001228">
    <property type="term" value="F:DNA-binding transcription activator activity, RNA polymerase II-specific"/>
    <property type="evidence" value="ECO:0007669"/>
    <property type="project" value="UniProtKB-ARBA"/>
</dbReference>
<dbReference type="EMBL" id="JRES01000096">
    <property type="protein sequence ID" value="KNC34132.1"/>
    <property type="molecule type" value="Genomic_DNA"/>
</dbReference>
<evidence type="ECO:0000256" key="1">
    <source>
        <dbReference type="SAM" id="MobiDB-lite"/>
    </source>
</evidence>
<feature type="compositionally biased region" description="Acidic residues" evidence="1">
    <location>
        <begin position="14"/>
        <end position="30"/>
    </location>
</feature>
<dbReference type="InterPro" id="IPR002909">
    <property type="entry name" value="IPT_dom"/>
</dbReference>
<dbReference type="GO" id="GO:0045087">
    <property type="term" value="P:innate immune response"/>
    <property type="evidence" value="ECO:0007669"/>
    <property type="project" value="TreeGrafter"/>
</dbReference>
<dbReference type="InterPro" id="IPR037059">
    <property type="entry name" value="RHD_DNA_bind_dom_sf"/>
</dbReference>
<feature type="compositionally biased region" description="Gly residues" evidence="1">
    <location>
        <begin position="1248"/>
        <end position="1261"/>
    </location>
</feature>
<feature type="compositionally biased region" description="Low complexity" evidence="1">
    <location>
        <begin position="894"/>
        <end position="907"/>
    </location>
</feature>
<dbReference type="InterPro" id="IPR032397">
    <property type="entry name" value="RHD_dimer"/>
</dbReference>
<evidence type="ECO:0000313" key="4">
    <source>
        <dbReference type="Proteomes" id="UP000037069"/>
    </source>
</evidence>
<feature type="region of interest" description="Disordered" evidence="1">
    <location>
        <begin position="685"/>
        <end position="704"/>
    </location>
</feature>
<comment type="caution">
    <text evidence="3">The sequence shown here is derived from an EMBL/GenBank/DDBJ whole genome shotgun (WGS) entry which is preliminary data.</text>
</comment>
<feature type="domain" description="RHD" evidence="2">
    <location>
        <begin position="103"/>
        <end position="282"/>
    </location>
</feature>
<dbReference type="Gene3D" id="2.60.40.10">
    <property type="entry name" value="Immunoglobulins"/>
    <property type="match status" value="1"/>
</dbReference>
<dbReference type="GO" id="GO:0033554">
    <property type="term" value="P:cellular response to stress"/>
    <property type="evidence" value="ECO:0007669"/>
    <property type="project" value="TreeGrafter"/>
</dbReference>
<feature type="compositionally biased region" description="Basic and acidic residues" evidence="1">
    <location>
        <begin position="1"/>
        <end position="10"/>
    </location>
</feature>
<dbReference type="SUPFAM" id="SSF49417">
    <property type="entry name" value="p53-like transcription factors"/>
    <property type="match status" value="1"/>
</dbReference>
<dbReference type="PANTHER" id="PTHR24169">
    <property type="entry name" value="NUCLEAR FACTOR NF-KAPPA-B PROTEIN"/>
    <property type="match status" value="1"/>
</dbReference>
<dbReference type="Pfam" id="PF16179">
    <property type="entry name" value="RHD_dimer"/>
    <property type="match status" value="1"/>
</dbReference>
<feature type="region of interest" description="Disordered" evidence="1">
    <location>
        <begin position="439"/>
        <end position="475"/>
    </location>
</feature>
<feature type="region of interest" description="Disordered" evidence="1">
    <location>
        <begin position="1"/>
        <end position="66"/>
    </location>
</feature>
<keyword evidence="4" id="KW-1185">Reference proteome</keyword>
<dbReference type="Gene3D" id="2.60.40.340">
    <property type="entry name" value="Rel homology domain (RHD), DNA-binding domain"/>
    <property type="match status" value="1"/>
</dbReference>
<dbReference type="PROSITE" id="PS50254">
    <property type="entry name" value="REL_2"/>
    <property type="match status" value="1"/>
</dbReference>
<feature type="compositionally biased region" description="Low complexity" evidence="1">
    <location>
        <begin position="840"/>
        <end position="850"/>
    </location>
</feature>
<dbReference type="InterPro" id="IPR011539">
    <property type="entry name" value="RHD_DNA_bind_dom"/>
</dbReference>
<dbReference type="GO" id="GO:0008063">
    <property type="term" value="P:Toll signaling pathway"/>
    <property type="evidence" value="ECO:0007669"/>
    <property type="project" value="UniProtKB-ARBA"/>
</dbReference>
<sequence>ANATENEKSSAEVVENEDIDSDESGEFDEDSFIKKNHSDRQISDYEAILPGGGGAGGGVTSNNPNAQIMDPIQQQQQQQQQNINYNGMQPQQQQPSNNNKNVRKKPYVKITEQPAGKALRFRYECEGRSAGSIPGVNSTPENKTYPTIEIVGYKGRAVVVVSCVTKDQPYRPHPHNLVGKEGCKKGVCTLEINSETMRAVFSNLGIQCVKKKDIEAALKAREEIRVDPFKTGFAHRFQPSSIDLNSVRLCFQVFMESDQKGRFTQPLPPVVSEPIYDKKAMSDLVICRLCSCSATVLGNTQIILLCEKVAKEDISVRFYEENNGKTIWEAYGEFQHTDVHKQTAIAFKTPRYRKIEITEPAKVFIQLKRPSDGVTSEPLPFEYVPLDSGRKRFLDLRRNLKRKPDLDIFQEILASEIKEQEPISNEKMEVIDLNTPTAEELPASQSQQSQGDTVLTPTSTDTTNVDDEEAKRRSQQEIDTIIDEKMRELEQQQHLQTPQDQCDSLQEVVELLNAGQQHPQEGNQQSVMDTNEKITEWMNSNEMQELENPTINESMETNTTSSTTTGTTQVAANDSDDKTLSDLLEQVAELDDIYSDHVIRRDTYNSTLINELNGMDSCVPATDGTLVDGGQTAMEVEESFDDAATYSSLQIAFKNPISIPMEDIMPPTPPASNLQADFENDHYDPIEVRSSPASATSSPPAPVVNIQKPDILAQSQPQLQTPPRPAPPKINSPHMHVTAAEEEKLPPLPPKRLRKQDSNAENRSIEANIGGTLDRKSRQQTPIIIMKTPDQSPPTKRLPQKPGAGNSSTLPKQKKPGFFSKLFSRRKSKSDLSQAGDQTAGSKAGSKAASPTVSREPSIGHFNLNDSNRASMRSIKSLQPISLPNSPEKKVQKVGKPVGRSVSSVSGKRPAHLNANVIHIPLKGDSVSSLPHQEEYSHASTLTLSNTLDRKTVSALQLADIPICDGNMELVAITDRQSLRNLCEGEFNVQLDPNVDLTEAEHFALYTSIPPQATVSEFDETSAYYAPVDAGEILTPEEVAEHPAHLRRKRQKTNGDPVHLLLQQQQNQHQNDHQDGRQANMSCWNASNIPAIKTEPRDTSPQPFGMYRAPPELTPSPQPLSPSSAYTHNTPSPYSIASSVGGATQGNQQLISPNQQYNATNPGPGGGNNVNPNAAPPMDIGDYNAFGQQTQQQQQQQYHGNNFGSAGATHWETKFNPAAATANNNLSNLNNTNTFTMHNLLTPANAAGGPGNGTSAAGGGWNLTPNHFHPHQHHLQQQQQQQQQQQYQQHQTGNEAVATNNNGGLANTAVTNANNGTNTNNNNNNEHGLSNLLTFDSEQLVRINSEDQQMLRLNSEDLQISNLSIST</sequence>
<evidence type="ECO:0000313" key="3">
    <source>
        <dbReference type="EMBL" id="KNC34132.1"/>
    </source>
</evidence>
<dbReference type="PANTHER" id="PTHR24169:SF25">
    <property type="entry name" value="DORSAL-RELATED IMMUNITY FACTOR DIF-RELATED"/>
    <property type="match status" value="1"/>
</dbReference>
<dbReference type="GO" id="GO:0035206">
    <property type="term" value="P:regulation of hemocyte proliferation"/>
    <property type="evidence" value="ECO:0007669"/>
    <property type="project" value="UniProtKB-ARBA"/>
</dbReference>
<feature type="compositionally biased region" description="Low complexity" evidence="1">
    <location>
        <begin position="1188"/>
        <end position="1197"/>
    </location>
</feature>
<dbReference type="GO" id="GO:0007249">
    <property type="term" value="P:canonical NF-kappaB signal transduction"/>
    <property type="evidence" value="ECO:0007669"/>
    <property type="project" value="UniProtKB-ARBA"/>
</dbReference>
<feature type="compositionally biased region" description="Basic and acidic residues" evidence="1">
    <location>
        <begin position="755"/>
        <end position="764"/>
    </location>
</feature>
<dbReference type="CDD" id="cd01177">
    <property type="entry name" value="IPT_NFkappaB"/>
    <property type="match status" value="1"/>
</dbReference>
<name>A0A0L0CPM8_LUCCU</name>
<feature type="region of interest" description="Disordered" evidence="1">
    <location>
        <begin position="1241"/>
        <end position="1306"/>
    </location>
</feature>
<gene>
    <name evidence="3" type="ORF">FF38_08307</name>
</gene>
<dbReference type="GO" id="GO:0005737">
    <property type="term" value="C:cytoplasm"/>
    <property type="evidence" value="ECO:0007669"/>
    <property type="project" value="InterPro"/>
</dbReference>
<feature type="compositionally biased region" description="Polar residues" evidence="1">
    <location>
        <begin position="864"/>
        <end position="885"/>
    </location>
</feature>
<dbReference type="OMA" id="MEDIMPP"/>
<dbReference type="Pfam" id="PF00554">
    <property type="entry name" value="RHD_DNA_bind"/>
    <property type="match status" value="1"/>
</dbReference>
<dbReference type="GO" id="GO:0038061">
    <property type="term" value="P:non-canonical NF-kappaB signal transduction"/>
    <property type="evidence" value="ECO:0007669"/>
    <property type="project" value="TreeGrafter"/>
</dbReference>
<evidence type="ECO:0000259" key="2">
    <source>
        <dbReference type="PROSITE" id="PS50254"/>
    </source>
</evidence>
<feature type="compositionally biased region" description="Low complexity" evidence="1">
    <location>
        <begin position="1275"/>
        <end position="1306"/>
    </location>
</feature>
<feature type="compositionally biased region" description="Gly residues" evidence="1">
    <location>
        <begin position="50"/>
        <end position="59"/>
    </location>
</feature>
<feature type="compositionally biased region" description="Polar residues" evidence="1">
    <location>
        <begin position="1125"/>
        <end position="1157"/>
    </location>
</feature>
<feature type="region of interest" description="Disordered" evidence="1">
    <location>
        <begin position="554"/>
        <end position="573"/>
    </location>
</feature>
<organism evidence="3 4">
    <name type="scientific">Lucilia cuprina</name>
    <name type="common">Green bottle fly</name>
    <name type="synonym">Australian sheep blowfly</name>
    <dbReference type="NCBI Taxonomy" id="7375"/>
    <lineage>
        <taxon>Eukaryota</taxon>
        <taxon>Metazoa</taxon>
        <taxon>Ecdysozoa</taxon>
        <taxon>Arthropoda</taxon>
        <taxon>Hexapoda</taxon>
        <taxon>Insecta</taxon>
        <taxon>Pterygota</taxon>
        <taxon>Neoptera</taxon>
        <taxon>Endopterygota</taxon>
        <taxon>Diptera</taxon>
        <taxon>Brachycera</taxon>
        <taxon>Muscomorpha</taxon>
        <taxon>Oestroidea</taxon>
        <taxon>Calliphoridae</taxon>
        <taxon>Luciliinae</taxon>
        <taxon>Lucilia</taxon>
    </lineage>
</organism>
<feature type="region of interest" description="Disordered" evidence="1">
    <location>
        <begin position="1091"/>
        <end position="1209"/>
    </location>
</feature>
<dbReference type="PROSITE" id="PS01204">
    <property type="entry name" value="REL_1"/>
    <property type="match status" value="1"/>
</dbReference>
<dbReference type="GO" id="GO:0000978">
    <property type="term" value="F:RNA polymerase II cis-regulatory region sequence-specific DNA binding"/>
    <property type="evidence" value="ECO:0007669"/>
    <property type="project" value="TreeGrafter"/>
</dbReference>
<dbReference type="InterPro" id="IPR014756">
    <property type="entry name" value="Ig_E-set"/>
</dbReference>
<reference evidence="3 4" key="1">
    <citation type="journal article" date="2015" name="Nat. Commun.">
        <title>Lucilia cuprina genome unlocks parasitic fly biology to underpin future interventions.</title>
        <authorList>
            <person name="Anstead C.A."/>
            <person name="Korhonen P.K."/>
            <person name="Young N.D."/>
            <person name="Hall R.S."/>
            <person name="Jex A.R."/>
            <person name="Murali S.C."/>
            <person name="Hughes D.S."/>
            <person name="Lee S.F."/>
            <person name="Perry T."/>
            <person name="Stroehlein A.J."/>
            <person name="Ansell B.R."/>
            <person name="Breugelmans B."/>
            <person name="Hofmann A."/>
            <person name="Qu J."/>
            <person name="Dugan S."/>
            <person name="Lee S.L."/>
            <person name="Chao H."/>
            <person name="Dinh H."/>
            <person name="Han Y."/>
            <person name="Doddapaneni H.V."/>
            <person name="Worley K.C."/>
            <person name="Muzny D.M."/>
            <person name="Ioannidis P."/>
            <person name="Waterhouse R.M."/>
            <person name="Zdobnov E.M."/>
            <person name="James P.J."/>
            <person name="Bagnall N.H."/>
            <person name="Kotze A.C."/>
            <person name="Gibbs R.A."/>
            <person name="Richards S."/>
            <person name="Batterham P."/>
            <person name="Gasser R.B."/>
        </authorList>
    </citation>
    <scope>NUCLEOTIDE SEQUENCE [LARGE SCALE GENOMIC DNA]</scope>
    <source>
        <strain evidence="3 4">LS</strain>
        <tissue evidence="3">Full body</tissue>
    </source>
</reference>
<dbReference type="GO" id="GO:0034097">
    <property type="term" value="P:response to cytokine"/>
    <property type="evidence" value="ECO:0007669"/>
    <property type="project" value="TreeGrafter"/>
</dbReference>
<dbReference type="FunFam" id="2.60.40.340:FF:000006">
    <property type="entry name" value="Dorsal isoform 1-B"/>
    <property type="match status" value="1"/>
</dbReference>
<dbReference type="Proteomes" id="UP000037069">
    <property type="component" value="Unassembled WGS sequence"/>
</dbReference>
<dbReference type="GO" id="GO:0005654">
    <property type="term" value="C:nucleoplasm"/>
    <property type="evidence" value="ECO:0007669"/>
    <property type="project" value="UniProtKB-ARBA"/>
</dbReference>
<dbReference type="GO" id="GO:0002225">
    <property type="term" value="P:positive regulation of antimicrobial peptide production"/>
    <property type="evidence" value="ECO:0007669"/>
    <property type="project" value="UniProtKB-ARBA"/>
</dbReference>
<dbReference type="PRINTS" id="PR00057">
    <property type="entry name" value="NFKBTNSCPFCT"/>
</dbReference>
<feature type="non-terminal residue" evidence="3">
    <location>
        <position position="1"/>
    </location>
</feature>
<feature type="region of interest" description="Disordered" evidence="1">
    <location>
        <begin position="739"/>
        <end position="907"/>
    </location>
</feature>
<dbReference type="STRING" id="7375.A0A0L0CPM8"/>
<dbReference type="FunFam" id="2.60.40.10:FF:000046">
    <property type="entry name" value="Nuclear factor NF-kappa-B p105 subunit"/>
    <property type="match status" value="1"/>
</dbReference>
<dbReference type="GO" id="GO:0048935">
    <property type="term" value="P:peripheral nervous system neuron development"/>
    <property type="evidence" value="ECO:0007669"/>
    <property type="project" value="UniProtKB-ARBA"/>
</dbReference>
<dbReference type="CDD" id="cd07887">
    <property type="entry name" value="RHD-n_Dorsal_Dif"/>
    <property type="match status" value="1"/>
</dbReference>
<dbReference type="InterPro" id="IPR013783">
    <property type="entry name" value="Ig-like_fold"/>
</dbReference>
<dbReference type="SMART" id="SM00429">
    <property type="entry name" value="IPT"/>
    <property type="match status" value="1"/>
</dbReference>
<feature type="compositionally biased region" description="Low complexity" evidence="1">
    <location>
        <begin position="557"/>
        <end position="568"/>
    </location>
</feature>
<proteinExistence type="predicted"/>